<gene>
    <name evidence="2" type="ORF">RRG08_055723</name>
</gene>
<evidence type="ECO:0000313" key="3">
    <source>
        <dbReference type="Proteomes" id="UP001283361"/>
    </source>
</evidence>
<organism evidence="2 3">
    <name type="scientific">Elysia crispata</name>
    <name type="common">lettuce slug</name>
    <dbReference type="NCBI Taxonomy" id="231223"/>
    <lineage>
        <taxon>Eukaryota</taxon>
        <taxon>Metazoa</taxon>
        <taxon>Spiralia</taxon>
        <taxon>Lophotrochozoa</taxon>
        <taxon>Mollusca</taxon>
        <taxon>Gastropoda</taxon>
        <taxon>Heterobranchia</taxon>
        <taxon>Euthyneura</taxon>
        <taxon>Panpulmonata</taxon>
        <taxon>Sacoglossa</taxon>
        <taxon>Placobranchoidea</taxon>
        <taxon>Plakobranchidae</taxon>
        <taxon>Elysia</taxon>
    </lineage>
</organism>
<feature type="region of interest" description="Disordered" evidence="1">
    <location>
        <begin position="1"/>
        <end position="52"/>
    </location>
</feature>
<sequence>MDETLCPVESCGSHELSTVPRPAAGSSQYSSRWTGVTPAQTVKKPSSGSGTGVCSGTLVPNPTVLCFAAECKHKAINLNKLIWIPGRRKSDMRLGPILTQRGSSTVSTQLYILLLTRAREIRHKGSKPDSPSSGLGRSTYRPHKLIVVISPFYLSTTEALSLQART</sequence>
<name>A0AAE1E764_9GAST</name>
<evidence type="ECO:0000313" key="2">
    <source>
        <dbReference type="EMBL" id="KAK3796889.1"/>
    </source>
</evidence>
<proteinExistence type="predicted"/>
<keyword evidence="3" id="KW-1185">Reference proteome</keyword>
<accession>A0AAE1E764</accession>
<comment type="caution">
    <text evidence="2">The sequence shown here is derived from an EMBL/GenBank/DDBJ whole genome shotgun (WGS) entry which is preliminary data.</text>
</comment>
<dbReference type="AlphaFoldDB" id="A0AAE1E764"/>
<evidence type="ECO:0000256" key="1">
    <source>
        <dbReference type="SAM" id="MobiDB-lite"/>
    </source>
</evidence>
<protein>
    <submittedName>
        <fullName evidence="2">Uncharacterized protein</fullName>
    </submittedName>
</protein>
<reference evidence="2" key="1">
    <citation type="journal article" date="2023" name="G3 (Bethesda)">
        <title>A reference genome for the long-term kleptoplast-retaining sea slug Elysia crispata morphotype clarki.</title>
        <authorList>
            <person name="Eastman K.E."/>
            <person name="Pendleton A.L."/>
            <person name="Shaikh M.A."/>
            <person name="Suttiyut T."/>
            <person name="Ogas R."/>
            <person name="Tomko P."/>
            <person name="Gavelis G."/>
            <person name="Widhalm J.R."/>
            <person name="Wisecaver J.H."/>
        </authorList>
    </citation>
    <scope>NUCLEOTIDE SEQUENCE</scope>
    <source>
        <strain evidence="2">ECLA1</strain>
    </source>
</reference>
<dbReference type="Proteomes" id="UP001283361">
    <property type="component" value="Unassembled WGS sequence"/>
</dbReference>
<feature type="compositionally biased region" description="Polar residues" evidence="1">
    <location>
        <begin position="25"/>
        <end position="44"/>
    </location>
</feature>
<dbReference type="EMBL" id="JAWDGP010000832">
    <property type="protein sequence ID" value="KAK3796889.1"/>
    <property type="molecule type" value="Genomic_DNA"/>
</dbReference>